<proteinExistence type="predicted"/>
<feature type="domain" description="Glyoxalase-like" evidence="1">
    <location>
        <begin position="7"/>
        <end position="149"/>
    </location>
</feature>
<sequence>MALHVKLVVDCVDPHAQADFWAAALEYLVEDPTPLVAELLRTEQLPASAVVTHLGSERFATLAAVRHPDDEFNAFTGAGLGRRILFQSVPEPKQGKNRLHLDVHDGSGDPGALADRLEAFGATRLTFVDEGPAGRWWVMRDPEGNEFCAIG</sequence>
<evidence type="ECO:0000259" key="1">
    <source>
        <dbReference type="Pfam" id="PF18029"/>
    </source>
</evidence>
<comment type="caution">
    <text evidence="2">The sequence shown here is derived from an EMBL/GenBank/DDBJ whole genome shotgun (WGS) entry which is preliminary data.</text>
</comment>
<dbReference type="PANTHER" id="PTHR35908">
    <property type="entry name" value="HYPOTHETICAL FUSION PROTEIN"/>
    <property type="match status" value="1"/>
</dbReference>
<name>A0A4V6MDQ3_9MICO</name>
<dbReference type="OrthoDB" id="5524593at2"/>
<accession>A0A4V6MDQ3</accession>
<protein>
    <recommendedName>
        <fullName evidence="1">Glyoxalase-like domain-containing protein</fullName>
    </recommendedName>
</protein>
<reference evidence="2 3" key="1">
    <citation type="journal article" date="2015" name="Stand. Genomic Sci.">
        <title>Genomic Encyclopedia of Bacterial and Archaeal Type Strains, Phase III: the genomes of soil and plant-associated and newly described type strains.</title>
        <authorList>
            <person name="Whitman W.B."/>
            <person name="Woyke T."/>
            <person name="Klenk H.P."/>
            <person name="Zhou Y."/>
            <person name="Lilburn T.G."/>
            <person name="Beck B.J."/>
            <person name="De Vos P."/>
            <person name="Vandamme P."/>
            <person name="Eisen J.A."/>
            <person name="Garrity G."/>
            <person name="Hugenholtz P."/>
            <person name="Kyrpides N.C."/>
        </authorList>
    </citation>
    <scope>NUCLEOTIDE SEQUENCE [LARGE SCALE GENOMIC DNA]</scope>
    <source>
        <strain evidence="2 3">RF6</strain>
    </source>
</reference>
<dbReference type="Proteomes" id="UP000291832">
    <property type="component" value="Unassembled WGS sequence"/>
</dbReference>
<dbReference type="PANTHER" id="PTHR35908:SF1">
    <property type="entry name" value="CONSERVED PROTEIN"/>
    <property type="match status" value="1"/>
</dbReference>
<dbReference type="AlphaFoldDB" id="A0A4V6MDQ3"/>
<evidence type="ECO:0000313" key="2">
    <source>
        <dbReference type="EMBL" id="RZT68869.1"/>
    </source>
</evidence>
<dbReference type="SUPFAM" id="SSF54593">
    <property type="entry name" value="Glyoxalase/Bleomycin resistance protein/Dihydroxybiphenyl dioxygenase"/>
    <property type="match status" value="1"/>
</dbReference>
<dbReference type="EMBL" id="SHKI01000002">
    <property type="protein sequence ID" value="RZT68869.1"/>
    <property type="molecule type" value="Genomic_DNA"/>
</dbReference>
<dbReference type="InterPro" id="IPR029068">
    <property type="entry name" value="Glyas_Bleomycin-R_OHBP_Dase"/>
</dbReference>
<gene>
    <name evidence="2" type="ORF">EV139_0600</name>
</gene>
<dbReference type="Pfam" id="PF18029">
    <property type="entry name" value="Glyoxalase_6"/>
    <property type="match status" value="1"/>
</dbReference>
<dbReference type="InterPro" id="IPR041581">
    <property type="entry name" value="Glyoxalase_6"/>
</dbReference>
<evidence type="ECO:0000313" key="3">
    <source>
        <dbReference type="Proteomes" id="UP000291832"/>
    </source>
</evidence>
<keyword evidence="3" id="KW-1185">Reference proteome</keyword>
<dbReference type="RefSeq" id="WP_130452803.1">
    <property type="nucleotide sequence ID" value="NZ_QYAG01000005.1"/>
</dbReference>
<dbReference type="Gene3D" id="3.10.180.10">
    <property type="entry name" value="2,3-Dihydroxybiphenyl 1,2-Dioxygenase, domain 1"/>
    <property type="match status" value="1"/>
</dbReference>
<organism evidence="2 3">
    <name type="scientific">Leucobacter luti</name>
    <dbReference type="NCBI Taxonomy" id="340320"/>
    <lineage>
        <taxon>Bacteria</taxon>
        <taxon>Bacillati</taxon>
        <taxon>Actinomycetota</taxon>
        <taxon>Actinomycetes</taxon>
        <taxon>Micrococcales</taxon>
        <taxon>Microbacteriaceae</taxon>
        <taxon>Leucobacter</taxon>
    </lineage>
</organism>